<dbReference type="AlphaFoldDB" id="A0A1B6M119"/>
<accession>A0A1B6M119</accession>
<dbReference type="PANTHER" id="PTHR12243:SF67">
    <property type="entry name" value="COREPRESSOR OF PANGOLIN, ISOFORM A-RELATED"/>
    <property type="match status" value="1"/>
</dbReference>
<dbReference type="SMART" id="SM00595">
    <property type="entry name" value="MADF"/>
    <property type="match status" value="1"/>
</dbReference>
<dbReference type="InterPro" id="IPR039353">
    <property type="entry name" value="TF_Adf1"/>
</dbReference>
<gene>
    <name evidence="2" type="ORF">g.6443</name>
</gene>
<dbReference type="EMBL" id="GEBQ01010362">
    <property type="protein sequence ID" value="JAT29615.1"/>
    <property type="molecule type" value="Transcribed_RNA"/>
</dbReference>
<proteinExistence type="predicted"/>
<evidence type="ECO:0000313" key="2">
    <source>
        <dbReference type="EMBL" id="JAT29615.1"/>
    </source>
</evidence>
<evidence type="ECO:0000259" key="1">
    <source>
        <dbReference type="PROSITE" id="PS51029"/>
    </source>
</evidence>
<protein>
    <recommendedName>
        <fullName evidence="1">MADF domain-containing protein</fullName>
    </recommendedName>
</protein>
<organism evidence="2">
    <name type="scientific">Graphocephala atropunctata</name>
    <dbReference type="NCBI Taxonomy" id="36148"/>
    <lineage>
        <taxon>Eukaryota</taxon>
        <taxon>Metazoa</taxon>
        <taxon>Ecdysozoa</taxon>
        <taxon>Arthropoda</taxon>
        <taxon>Hexapoda</taxon>
        <taxon>Insecta</taxon>
        <taxon>Pterygota</taxon>
        <taxon>Neoptera</taxon>
        <taxon>Paraneoptera</taxon>
        <taxon>Hemiptera</taxon>
        <taxon>Auchenorrhyncha</taxon>
        <taxon>Membracoidea</taxon>
        <taxon>Cicadellidae</taxon>
        <taxon>Cicadellinae</taxon>
        <taxon>Cicadellini</taxon>
        <taxon>Graphocephala</taxon>
    </lineage>
</organism>
<feature type="non-terminal residue" evidence="2">
    <location>
        <position position="1"/>
    </location>
</feature>
<dbReference type="InterPro" id="IPR006578">
    <property type="entry name" value="MADF-dom"/>
</dbReference>
<reference evidence="2" key="1">
    <citation type="submission" date="2015-11" db="EMBL/GenBank/DDBJ databases">
        <title>De novo transcriptome assembly of four potential Pierce s Disease insect vectors from Arizona vineyards.</title>
        <authorList>
            <person name="Tassone E.E."/>
        </authorList>
    </citation>
    <scope>NUCLEOTIDE SEQUENCE</scope>
</reference>
<sequence length="195" mass="22021">NSNPVVFLLSTPCIARRGVAGCGRRHDSGQATRYTKHTQREAHLAMAVSVSAPGPQQLDVPAFIQQVKQRPVIWNPACSDYGIKHKMAAAWRQVCVTSWPSFDTWSADDKRAKCLDLQKRWKSLQQTFTKDYLGQKRVGARDMRRSRNQYYDQLDFLAPTMKVQGQKCDLVSSDPIERKTLKGIKGSRGQPRDSG</sequence>
<dbReference type="PROSITE" id="PS51029">
    <property type="entry name" value="MADF"/>
    <property type="match status" value="1"/>
</dbReference>
<dbReference type="Pfam" id="PF10545">
    <property type="entry name" value="MADF_DNA_bdg"/>
    <property type="match status" value="1"/>
</dbReference>
<name>A0A1B6M119_9HEMI</name>
<feature type="domain" description="MADF" evidence="1">
    <location>
        <begin position="62"/>
        <end position="162"/>
    </location>
</feature>
<dbReference type="PANTHER" id="PTHR12243">
    <property type="entry name" value="MADF DOMAIN TRANSCRIPTION FACTOR"/>
    <property type="match status" value="1"/>
</dbReference>